<evidence type="ECO:0000256" key="3">
    <source>
        <dbReference type="ARBA" id="ARBA00012572"/>
    </source>
</evidence>
<evidence type="ECO:0000256" key="1">
    <source>
        <dbReference type="ARBA" id="ARBA00001164"/>
    </source>
</evidence>
<dbReference type="NCBIfam" id="NF002295">
    <property type="entry name" value="PRK01222.1-1"/>
    <property type="match status" value="1"/>
</dbReference>
<dbReference type="HAMAP" id="MF_00135">
    <property type="entry name" value="PRAI"/>
    <property type="match status" value="1"/>
</dbReference>
<name>A0A841L079_9SPHN</name>
<evidence type="ECO:0000256" key="6">
    <source>
        <dbReference type="ARBA" id="ARBA00022822"/>
    </source>
</evidence>
<evidence type="ECO:0000256" key="4">
    <source>
        <dbReference type="ARBA" id="ARBA00022272"/>
    </source>
</evidence>
<organism evidence="11 12">
    <name type="scientific">Polymorphobacter multimanifer</name>
    <dbReference type="NCBI Taxonomy" id="1070431"/>
    <lineage>
        <taxon>Bacteria</taxon>
        <taxon>Pseudomonadati</taxon>
        <taxon>Pseudomonadota</taxon>
        <taxon>Alphaproteobacteria</taxon>
        <taxon>Sphingomonadales</taxon>
        <taxon>Sphingosinicellaceae</taxon>
        <taxon>Polymorphobacter</taxon>
    </lineage>
</organism>
<dbReference type="PANTHER" id="PTHR42894">
    <property type="entry name" value="N-(5'-PHOSPHORIBOSYL)ANTHRANILATE ISOMERASE"/>
    <property type="match status" value="1"/>
</dbReference>
<dbReference type="RefSeq" id="WP_184194527.1">
    <property type="nucleotide sequence ID" value="NZ_JACIIV010000002.1"/>
</dbReference>
<dbReference type="EMBL" id="JACIIV010000002">
    <property type="protein sequence ID" value="MBB6226229.1"/>
    <property type="molecule type" value="Genomic_DNA"/>
</dbReference>
<feature type="domain" description="N-(5'phosphoribosyl) anthranilate isomerase (PRAI)" evidence="10">
    <location>
        <begin position="5"/>
        <end position="210"/>
    </location>
</feature>
<keyword evidence="7 9" id="KW-0057">Aromatic amino acid biosynthesis</keyword>
<evidence type="ECO:0000313" key="12">
    <source>
        <dbReference type="Proteomes" id="UP000538147"/>
    </source>
</evidence>
<dbReference type="GO" id="GO:0000162">
    <property type="term" value="P:L-tryptophan biosynthetic process"/>
    <property type="evidence" value="ECO:0007669"/>
    <property type="project" value="UniProtKB-UniRule"/>
</dbReference>
<keyword evidence="12" id="KW-1185">Reference proteome</keyword>
<dbReference type="InterPro" id="IPR001240">
    <property type="entry name" value="PRAI_dom"/>
</dbReference>
<keyword evidence="6 9" id="KW-0822">Tryptophan biosynthesis</keyword>
<proteinExistence type="inferred from homology"/>
<dbReference type="UniPathway" id="UPA00035">
    <property type="reaction ID" value="UER00042"/>
</dbReference>
<comment type="similarity">
    <text evidence="9">Belongs to the TrpF family.</text>
</comment>
<reference evidence="11 12" key="1">
    <citation type="submission" date="2020-08" db="EMBL/GenBank/DDBJ databases">
        <title>Genomic Encyclopedia of Type Strains, Phase IV (KMG-IV): sequencing the most valuable type-strain genomes for metagenomic binning, comparative biology and taxonomic classification.</title>
        <authorList>
            <person name="Goeker M."/>
        </authorList>
    </citation>
    <scope>NUCLEOTIDE SEQUENCE [LARGE SCALE GENOMIC DNA]</scope>
    <source>
        <strain evidence="11 12">DSM 102189</strain>
    </source>
</reference>
<evidence type="ECO:0000256" key="7">
    <source>
        <dbReference type="ARBA" id="ARBA00023141"/>
    </source>
</evidence>
<keyword evidence="5 9" id="KW-0028">Amino-acid biosynthesis</keyword>
<comment type="caution">
    <text evidence="11">The sequence shown here is derived from an EMBL/GenBank/DDBJ whole genome shotgun (WGS) entry which is preliminary data.</text>
</comment>
<keyword evidence="8 9" id="KW-0413">Isomerase</keyword>
<gene>
    <name evidence="9" type="primary">trpF</name>
    <name evidence="11" type="ORF">FHS79_000382</name>
</gene>
<dbReference type="EC" id="5.3.1.24" evidence="3 9"/>
<evidence type="ECO:0000256" key="2">
    <source>
        <dbReference type="ARBA" id="ARBA00004664"/>
    </source>
</evidence>
<dbReference type="AlphaFoldDB" id="A0A841L079"/>
<evidence type="ECO:0000256" key="9">
    <source>
        <dbReference type="HAMAP-Rule" id="MF_00135"/>
    </source>
</evidence>
<evidence type="ECO:0000313" key="11">
    <source>
        <dbReference type="EMBL" id="MBB6226229.1"/>
    </source>
</evidence>
<dbReference type="Proteomes" id="UP000538147">
    <property type="component" value="Unassembled WGS sequence"/>
</dbReference>
<protein>
    <recommendedName>
        <fullName evidence="4 9">N-(5'-phosphoribosyl)anthranilate isomerase</fullName>
        <shortName evidence="9">PRAI</shortName>
        <ecNumber evidence="3 9">5.3.1.24</ecNumber>
    </recommendedName>
</protein>
<evidence type="ECO:0000256" key="8">
    <source>
        <dbReference type="ARBA" id="ARBA00023235"/>
    </source>
</evidence>
<dbReference type="Pfam" id="PF00697">
    <property type="entry name" value="PRAI"/>
    <property type="match status" value="1"/>
</dbReference>
<dbReference type="InterPro" id="IPR013785">
    <property type="entry name" value="Aldolase_TIM"/>
</dbReference>
<dbReference type="PANTHER" id="PTHR42894:SF1">
    <property type="entry name" value="N-(5'-PHOSPHORIBOSYL)ANTHRANILATE ISOMERASE"/>
    <property type="match status" value="1"/>
</dbReference>
<dbReference type="Gene3D" id="3.20.20.70">
    <property type="entry name" value="Aldolase class I"/>
    <property type="match status" value="1"/>
</dbReference>
<accession>A0A841L079</accession>
<evidence type="ECO:0000259" key="10">
    <source>
        <dbReference type="Pfam" id="PF00697"/>
    </source>
</evidence>
<dbReference type="GO" id="GO:0004640">
    <property type="term" value="F:phosphoribosylanthranilate isomerase activity"/>
    <property type="evidence" value="ECO:0007669"/>
    <property type="project" value="UniProtKB-UniRule"/>
</dbReference>
<comment type="catalytic activity">
    <reaction evidence="1 9">
        <text>N-(5-phospho-beta-D-ribosyl)anthranilate = 1-(2-carboxyphenylamino)-1-deoxy-D-ribulose 5-phosphate</text>
        <dbReference type="Rhea" id="RHEA:21540"/>
        <dbReference type="ChEBI" id="CHEBI:18277"/>
        <dbReference type="ChEBI" id="CHEBI:58613"/>
        <dbReference type="EC" id="5.3.1.24"/>
    </reaction>
</comment>
<sequence>MTRFKICGLSTPETVDAAVSVGAFALGFVFFPRSPRHLSPEQAAGLLVRVPEGRRRVAVLVDADDALIDAVLAAGIDTLQLHGAETPERIAAVATRTRRPVWRAAGVATQADIRAAVAAAGPAEWLLLDAKAPRETASGEATLPGGNGLAFDWRLLQGTNIGRPWGLGGGLAPGNVAEAIAAVQPGFVDVSSGVESRSGVKSVEKIKAFAAAVMA</sequence>
<dbReference type="CDD" id="cd00405">
    <property type="entry name" value="PRAI"/>
    <property type="match status" value="1"/>
</dbReference>
<dbReference type="SUPFAM" id="SSF51366">
    <property type="entry name" value="Ribulose-phoshate binding barrel"/>
    <property type="match status" value="1"/>
</dbReference>
<evidence type="ECO:0000256" key="5">
    <source>
        <dbReference type="ARBA" id="ARBA00022605"/>
    </source>
</evidence>
<dbReference type="InterPro" id="IPR011060">
    <property type="entry name" value="RibuloseP-bd_barrel"/>
</dbReference>
<dbReference type="InterPro" id="IPR044643">
    <property type="entry name" value="TrpF_fam"/>
</dbReference>
<comment type="pathway">
    <text evidence="2 9">Amino-acid biosynthesis; L-tryptophan biosynthesis; L-tryptophan from chorismate: step 3/5.</text>
</comment>